<dbReference type="PANTHER" id="PTHR33570">
    <property type="entry name" value="4-CARBOXYMUCONOLACTONE DECARBOXYLASE FAMILY PROTEIN"/>
    <property type="match status" value="1"/>
</dbReference>
<dbReference type="EMBL" id="QJQB01000191">
    <property type="protein sequence ID" value="PYA70032.1"/>
    <property type="molecule type" value="Genomic_DNA"/>
</dbReference>
<dbReference type="InterPro" id="IPR003779">
    <property type="entry name" value="CMD-like"/>
</dbReference>
<evidence type="ECO:0000313" key="2">
    <source>
        <dbReference type="EMBL" id="AWL67519.1"/>
    </source>
</evidence>
<dbReference type="Gene3D" id="1.20.1290.10">
    <property type="entry name" value="AhpD-like"/>
    <property type="match status" value="1"/>
</dbReference>
<feature type="domain" description="Carboxymuconolactone decarboxylase-like" evidence="1">
    <location>
        <begin position="17"/>
        <end position="99"/>
    </location>
</feature>
<dbReference type="EMBL" id="CP029449">
    <property type="protein sequence ID" value="AWL67519.1"/>
    <property type="molecule type" value="Genomic_DNA"/>
</dbReference>
<sequence length="110" mass="12179">MPSESQAGQQAFGDIAPKLAQLSDRVLFDDIWQRPALNPRERSLITVAALVALNRVEQLPFHLQLAQRNGVTRQQLAELITHLAFYAGWPAAASAVARLRDLEQEANHAV</sequence>
<reference evidence="3" key="2">
    <citation type="journal article" date="2017" name="PLoS ONE">
        <title>Genomic and phenotypic characterisation of fluoroquinolone resistance mechanisms in Enterobacteriaceae in Durban, South Africa.</title>
        <authorList>
            <person name="Osei Sekyere J."/>
            <person name="Amoako D.G."/>
        </authorList>
    </citation>
    <scope>NUCLEOTIDE SEQUENCE</scope>
    <source>
        <strain evidence="3">945174350</strain>
    </source>
</reference>
<evidence type="ECO:0000313" key="7">
    <source>
        <dbReference type="Proteomes" id="UP000247823"/>
    </source>
</evidence>
<evidence type="ECO:0000313" key="6">
    <source>
        <dbReference type="Proteomes" id="UP000245399"/>
    </source>
</evidence>
<dbReference type="Pfam" id="PF02627">
    <property type="entry name" value="CMD"/>
    <property type="match status" value="1"/>
</dbReference>
<evidence type="ECO:0000313" key="5">
    <source>
        <dbReference type="Proteomes" id="UP000050489"/>
    </source>
</evidence>
<accession>A0A0G3SIW9</accession>
<proteinExistence type="predicted"/>
<dbReference type="Proteomes" id="UP000050489">
    <property type="component" value="Unassembled WGS sequence"/>
</dbReference>
<gene>
    <name evidence="3" type="ORF">AN695_0214605</name>
    <name evidence="2" type="ORF">DKC05_07455</name>
    <name evidence="4" type="ORF">DMW51_08530</name>
</gene>
<reference evidence="7" key="5">
    <citation type="submission" date="2018-06" db="EMBL/GenBank/DDBJ databases">
        <title>Serratia marcescens genome sequencing and assembly.</title>
        <authorList>
            <person name="Martins R.C."/>
            <person name="Perdigao-Neto L.V."/>
            <person name="Costa S.F."/>
            <person name="Levin A.S.S."/>
        </authorList>
    </citation>
    <scope>NUCLEOTIDE SEQUENCE [LARGE SCALE GENOMIC DNA]</scope>
    <source>
        <strain evidence="7">1283</strain>
    </source>
</reference>
<keyword evidence="7" id="KW-1185">Reference proteome</keyword>
<evidence type="ECO:0000313" key="4">
    <source>
        <dbReference type="EMBL" id="PYA70032.1"/>
    </source>
</evidence>
<dbReference type="EMBL" id="LJEX02000091">
    <property type="protein sequence ID" value="OCO85860.1"/>
    <property type="molecule type" value="Genomic_DNA"/>
</dbReference>
<dbReference type="InterPro" id="IPR029032">
    <property type="entry name" value="AhpD-like"/>
</dbReference>
<dbReference type="InterPro" id="IPR052512">
    <property type="entry name" value="4CMD/NDH-1_regulator"/>
</dbReference>
<dbReference type="GO" id="GO:0051920">
    <property type="term" value="F:peroxiredoxin activity"/>
    <property type="evidence" value="ECO:0007669"/>
    <property type="project" value="InterPro"/>
</dbReference>
<reference evidence="4 7" key="4">
    <citation type="submission" date="2018-06" db="EMBL/GenBank/DDBJ databases">
        <title>Serratia marcescens genome sequencing and assembly.</title>
        <authorList>
            <person name="Martins R.C.R."/>
            <person name="Perdigao-Neto L.V."/>
            <person name="Costa S.F."/>
            <person name="Levin A.S.S."/>
        </authorList>
    </citation>
    <scope>NUCLEOTIDE SEQUENCE [LARGE SCALE GENOMIC DNA]</scope>
    <source>
        <strain evidence="4 7">1283</strain>
    </source>
</reference>
<dbReference type="Proteomes" id="UP000245399">
    <property type="component" value="Chromosome"/>
</dbReference>
<reference evidence="2 6" key="3">
    <citation type="submission" date="2018-05" db="EMBL/GenBank/DDBJ databases">
        <title>Klebsiella quasipneumonaiae provides a window into carbapenemase gene transfer, plasmid rearrangements and nosocomial acquisition from the hospital environment.</title>
        <authorList>
            <person name="Mathers A.J."/>
            <person name="Vegesana K."/>
            <person name="Stoesser N."/>
            <person name="Crook D."/>
            <person name="Vaughan A."/>
            <person name="Barry K."/>
            <person name="Parikh H."/>
            <person name="Sebra R."/>
            <person name="Kotay S."/>
            <person name="Walker A.S."/>
            <person name="Sheppard A.E."/>
        </authorList>
    </citation>
    <scope>NUCLEOTIDE SEQUENCE [LARGE SCALE GENOMIC DNA]</scope>
    <source>
        <strain evidence="2 6">CAV1761</strain>
    </source>
</reference>
<dbReference type="Proteomes" id="UP000247823">
    <property type="component" value="Unassembled WGS sequence"/>
</dbReference>
<dbReference type="SUPFAM" id="SSF69118">
    <property type="entry name" value="AhpD-like"/>
    <property type="match status" value="1"/>
</dbReference>
<evidence type="ECO:0000259" key="1">
    <source>
        <dbReference type="Pfam" id="PF02627"/>
    </source>
</evidence>
<protein>
    <submittedName>
        <fullName evidence="3">4-carboxymuconolactone decarboxylase</fullName>
    </submittedName>
    <submittedName>
        <fullName evidence="2">Carboxymuconolactone decarboxylase family protein</fullName>
    </submittedName>
</protein>
<organism evidence="3 5">
    <name type="scientific">Serratia marcescens</name>
    <dbReference type="NCBI Taxonomy" id="615"/>
    <lineage>
        <taxon>Bacteria</taxon>
        <taxon>Pseudomonadati</taxon>
        <taxon>Pseudomonadota</taxon>
        <taxon>Gammaproteobacteria</taxon>
        <taxon>Enterobacterales</taxon>
        <taxon>Yersiniaceae</taxon>
        <taxon>Serratia</taxon>
    </lineage>
</organism>
<reference evidence="4" key="6">
    <citation type="submission" date="2018-06" db="EMBL/GenBank/DDBJ databases">
        <authorList>
            <person name="Martins R.C."/>
            <person name="Perdigao-Neto L.V."/>
            <person name="Costa S.F."/>
            <person name="Levin A.S.S."/>
        </authorList>
    </citation>
    <scope>NUCLEOTIDE SEQUENCE</scope>
    <source>
        <strain evidence="4">1283</strain>
    </source>
</reference>
<evidence type="ECO:0000313" key="3">
    <source>
        <dbReference type="EMBL" id="OCO85860.1"/>
    </source>
</evidence>
<reference evidence="5" key="1">
    <citation type="submission" date="2016-04" db="EMBL/GenBank/DDBJ databases">
        <authorList>
            <person name="Osei Sekyere J."/>
            <person name="Sivertsen A."/>
            <person name="Pedersen A.T."/>
            <person name="Sundsfjord A."/>
        </authorList>
    </citation>
    <scope>NUCLEOTIDE SEQUENCE [LARGE SCALE GENOMIC DNA]</scope>
    <source>
        <strain evidence="5">945174350</strain>
    </source>
</reference>
<dbReference type="AlphaFoldDB" id="A0A0G3SIW9"/>
<name>A0A0G3SIW9_SERMA</name>
<dbReference type="RefSeq" id="WP_038880557.1">
    <property type="nucleotide sequence ID" value="NZ_CABMHU010000059.1"/>
</dbReference>
<dbReference type="PANTHER" id="PTHR33570:SF9">
    <property type="entry name" value="BLL4600 PROTEIN"/>
    <property type="match status" value="1"/>
</dbReference>